<dbReference type="Pfam" id="PF00651">
    <property type="entry name" value="BTB"/>
    <property type="match status" value="1"/>
</dbReference>
<dbReference type="AlphaFoldDB" id="A0AAD4QDM1"/>
<dbReference type="InterPro" id="IPR000210">
    <property type="entry name" value="BTB/POZ_dom"/>
</dbReference>
<organism evidence="3 4">
    <name type="scientific">Lactarius akahatsu</name>
    <dbReference type="NCBI Taxonomy" id="416441"/>
    <lineage>
        <taxon>Eukaryota</taxon>
        <taxon>Fungi</taxon>
        <taxon>Dikarya</taxon>
        <taxon>Basidiomycota</taxon>
        <taxon>Agaricomycotina</taxon>
        <taxon>Agaricomycetes</taxon>
        <taxon>Russulales</taxon>
        <taxon>Russulaceae</taxon>
        <taxon>Lactarius</taxon>
    </lineage>
</organism>
<dbReference type="PROSITE" id="PS50097">
    <property type="entry name" value="BTB"/>
    <property type="match status" value="1"/>
</dbReference>
<dbReference type="CDD" id="cd18186">
    <property type="entry name" value="BTB_POZ_ZBTB_KLHL-like"/>
    <property type="match status" value="1"/>
</dbReference>
<comment type="caution">
    <text evidence="3">The sequence shown here is derived from an EMBL/GenBank/DDBJ whole genome shotgun (WGS) entry which is preliminary data.</text>
</comment>
<name>A0AAD4QDM1_9AGAM</name>
<gene>
    <name evidence="3" type="ORF">EDB92DRAFT_1540415</name>
</gene>
<sequence>MGRLYYIELKFKLVPTLILSLIPMAPHIVSWGANSPATSTAPSVVSFDSSSDVHPGPGATEKGTNSVNISTGEPSGTLTPTSTYPGVDDSFQRHNTYFFKDGNITFLVDGTLYCVHRFFFSRDSAYFSTRLAQLGTRDHEALTTLVSLGDVEREDFEALLSVIYPKDFEEHSLSYRQWKSVLHLSTRWGFASIRRLALKSINPPTPHDRLILARTYTVDQWVQPALTTLCERAEPLSLTEALQMRMEDVVLVAAVREDVRSRVLRIDGAKVARVVEAALAGKQNEGSSASRASPEGGAAKQGTGSTTAASPVGAESPNFFPKGKGVAKSPEENATQAVGSAAGPAQGAPKREGERDPKPSPELQAAFDSAFSPPTASMTTPKQKPGELGASNGQNSFASAEKSSTSTHKNPSFSSFSFGPGFGSGMRLAPLLHPCLVRRFAKKGLFLPAQSPL</sequence>
<feature type="compositionally biased region" description="Polar residues" evidence="1">
    <location>
        <begin position="391"/>
        <end position="410"/>
    </location>
</feature>
<feature type="compositionally biased region" description="Polar residues" evidence="1">
    <location>
        <begin position="372"/>
        <end position="382"/>
    </location>
</feature>
<evidence type="ECO:0000259" key="2">
    <source>
        <dbReference type="PROSITE" id="PS50097"/>
    </source>
</evidence>
<dbReference type="Proteomes" id="UP001201163">
    <property type="component" value="Unassembled WGS sequence"/>
</dbReference>
<feature type="region of interest" description="Disordered" evidence="1">
    <location>
        <begin position="46"/>
        <end position="85"/>
    </location>
</feature>
<feature type="region of interest" description="Disordered" evidence="1">
    <location>
        <begin position="281"/>
        <end position="419"/>
    </location>
</feature>
<evidence type="ECO:0000313" key="4">
    <source>
        <dbReference type="Proteomes" id="UP001201163"/>
    </source>
</evidence>
<dbReference type="Gene3D" id="3.30.710.10">
    <property type="entry name" value="Potassium Channel Kv1.1, Chain A"/>
    <property type="match status" value="1"/>
</dbReference>
<dbReference type="SUPFAM" id="SSF54695">
    <property type="entry name" value="POZ domain"/>
    <property type="match status" value="1"/>
</dbReference>
<dbReference type="EMBL" id="JAKELL010000008">
    <property type="protein sequence ID" value="KAH8996893.1"/>
    <property type="molecule type" value="Genomic_DNA"/>
</dbReference>
<protein>
    <recommendedName>
        <fullName evidence="2">BTB domain-containing protein</fullName>
    </recommendedName>
</protein>
<feature type="compositionally biased region" description="Basic and acidic residues" evidence="1">
    <location>
        <begin position="349"/>
        <end position="359"/>
    </location>
</feature>
<evidence type="ECO:0000256" key="1">
    <source>
        <dbReference type="SAM" id="MobiDB-lite"/>
    </source>
</evidence>
<accession>A0AAD4QDM1</accession>
<feature type="compositionally biased region" description="Polar residues" evidence="1">
    <location>
        <begin position="62"/>
        <end position="84"/>
    </location>
</feature>
<dbReference type="InterPro" id="IPR011333">
    <property type="entry name" value="SKP1/BTB/POZ_sf"/>
</dbReference>
<proteinExistence type="predicted"/>
<keyword evidence="4" id="KW-1185">Reference proteome</keyword>
<reference evidence="3" key="1">
    <citation type="submission" date="2022-01" db="EMBL/GenBank/DDBJ databases">
        <title>Comparative genomics reveals a dynamic genome evolution in the ectomycorrhizal milk-cap (Lactarius) mushrooms.</title>
        <authorList>
            <consortium name="DOE Joint Genome Institute"/>
            <person name="Lebreton A."/>
            <person name="Tang N."/>
            <person name="Kuo A."/>
            <person name="LaButti K."/>
            <person name="Drula E."/>
            <person name="Barry K."/>
            <person name="Clum A."/>
            <person name="Lipzen A."/>
            <person name="Mousain D."/>
            <person name="Ng V."/>
            <person name="Wang R."/>
            <person name="Wang X."/>
            <person name="Dai Y."/>
            <person name="Henrissat B."/>
            <person name="Grigoriev I.V."/>
            <person name="Guerin-Laguette A."/>
            <person name="Yu F."/>
            <person name="Martin F.M."/>
        </authorList>
    </citation>
    <scope>NUCLEOTIDE SEQUENCE</scope>
    <source>
        <strain evidence="3">QP</strain>
    </source>
</reference>
<evidence type="ECO:0000313" key="3">
    <source>
        <dbReference type="EMBL" id="KAH8996893.1"/>
    </source>
</evidence>
<feature type="domain" description="BTB" evidence="2">
    <location>
        <begin position="102"/>
        <end position="172"/>
    </location>
</feature>